<dbReference type="GO" id="GO:0006397">
    <property type="term" value="P:mRNA processing"/>
    <property type="evidence" value="ECO:0007669"/>
    <property type="project" value="UniProtKB-KW"/>
</dbReference>
<protein>
    <submittedName>
        <fullName evidence="5">(wild Malaysian banana) hypothetical protein</fullName>
    </submittedName>
</protein>
<evidence type="ECO:0000256" key="1">
    <source>
        <dbReference type="ARBA" id="ARBA00022664"/>
    </source>
</evidence>
<dbReference type="EMBL" id="HG996471">
    <property type="protein sequence ID" value="CAG1846570.1"/>
    <property type="molecule type" value="Genomic_DNA"/>
</dbReference>
<evidence type="ECO:0000259" key="3">
    <source>
        <dbReference type="PROSITE" id="PS50812"/>
    </source>
</evidence>
<dbReference type="Gene3D" id="2.30.30.140">
    <property type="match status" value="1"/>
</dbReference>
<keyword evidence="1" id="KW-0507">mRNA processing</keyword>
<dbReference type="PROSITE" id="PS50812">
    <property type="entry name" value="PWWP"/>
    <property type="match status" value="1"/>
</dbReference>
<feature type="region of interest" description="Disordered" evidence="2">
    <location>
        <begin position="1237"/>
        <end position="1261"/>
    </location>
</feature>
<dbReference type="InterPro" id="IPR008942">
    <property type="entry name" value="ENTH_VHS"/>
</dbReference>
<dbReference type="InterPro" id="IPR000313">
    <property type="entry name" value="PWWP_dom"/>
</dbReference>
<evidence type="ECO:0000313" key="5">
    <source>
        <dbReference type="EMBL" id="CAG1846570.1"/>
    </source>
</evidence>
<dbReference type="InterPro" id="IPR006569">
    <property type="entry name" value="CID_dom"/>
</dbReference>
<organism evidence="5">
    <name type="scientific">Musa acuminata subsp. malaccensis</name>
    <name type="common">Wild banana</name>
    <name type="synonym">Musa malaccensis</name>
    <dbReference type="NCBI Taxonomy" id="214687"/>
    <lineage>
        <taxon>Eukaryota</taxon>
        <taxon>Viridiplantae</taxon>
        <taxon>Streptophyta</taxon>
        <taxon>Embryophyta</taxon>
        <taxon>Tracheophyta</taxon>
        <taxon>Spermatophyta</taxon>
        <taxon>Magnoliopsida</taxon>
        <taxon>Liliopsida</taxon>
        <taxon>Zingiberales</taxon>
        <taxon>Musaceae</taxon>
        <taxon>Musa</taxon>
    </lineage>
</organism>
<accession>A0A8D7AFP9</accession>
<feature type="region of interest" description="Disordered" evidence="2">
    <location>
        <begin position="169"/>
        <end position="188"/>
    </location>
</feature>
<name>A0A8D7AFP9_MUSAM</name>
<feature type="domain" description="CID" evidence="4">
    <location>
        <begin position="887"/>
        <end position="1039"/>
    </location>
</feature>
<feature type="region of interest" description="Disordered" evidence="2">
    <location>
        <begin position="1145"/>
        <end position="1210"/>
    </location>
</feature>
<dbReference type="SUPFAM" id="SSF63748">
    <property type="entry name" value="Tudor/PWWP/MBT"/>
    <property type="match status" value="1"/>
</dbReference>
<evidence type="ECO:0000256" key="2">
    <source>
        <dbReference type="SAM" id="MobiDB-lite"/>
    </source>
</evidence>
<dbReference type="SMART" id="SM00293">
    <property type="entry name" value="PWWP"/>
    <property type="match status" value="1"/>
</dbReference>
<dbReference type="PANTHER" id="PTHR12550">
    <property type="entry name" value="HEPATOMA-DERIVED GROWTH FACTOR-RELATED"/>
    <property type="match status" value="1"/>
</dbReference>
<dbReference type="Pfam" id="PF00855">
    <property type="entry name" value="PWWP"/>
    <property type="match status" value="1"/>
</dbReference>
<dbReference type="GO" id="GO:0005634">
    <property type="term" value="C:nucleus"/>
    <property type="evidence" value="ECO:0007669"/>
    <property type="project" value="UniProtKB-ARBA"/>
</dbReference>
<feature type="compositionally biased region" description="Pro residues" evidence="2">
    <location>
        <begin position="1172"/>
        <end position="1201"/>
    </location>
</feature>
<dbReference type="Pfam" id="PF04818">
    <property type="entry name" value="CID"/>
    <property type="match status" value="1"/>
</dbReference>
<feature type="compositionally biased region" description="Polar residues" evidence="2">
    <location>
        <begin position="1237"/>
        <end position="1252"/>
    </location>
</feature>
<proteinExistence type="predicted"/>
<dbReference type="Gene3D" id="1.25.40.90">
    <property type="match status" value="1"/>
</dbReference>
<dbReference type="PROSITE" id="PS51391">
    <property type="entry name" value="CID"/>
    <property type="match status" value="1"/>
</dbReference>
<sequence length="1453" mass="159234">MGTSRRKGSGRAAAAVSQQQQWKVGDLVLAKMRGFPAWPAMISEPEKWGFSAVRKKLFVYFYGTKQIAFCNYADIEAFTEEKKKSLLLKRQGKGADFVRAVDEIIDIYETLKKQDLYESNTSNDDVEPCAENLKLVGTRSNSFSFRNRLELGSLVDSDRKLETVCDMEETNDTVGSEEVSATSTADDSQKDLVIDEPLQMVTVLDQLRQNSLGASITSKKKRFRDDSQDSSFLQKSVPSRRGFKSSLVADSSITQESTSVYDSDLSGDLIPDVILSVNAESKTKQHASHTSNFHVTDVPCTASMPSNGCREETGTEIVAKDYEACQLNISVVESSCLHEASTNGCLGDKDKLNRNIELPTKSSVHKKIKSNRKQVNDAAECAVLNKDDDLQVVSGYSPPNSFNAMEETNQKADGDEHLPLVKRARVRMGKPVAEEAQHGELICGDEKLETLTVVTSCDEQHTSPTFTNTSLLEGTLLTGKEDLNSSVLNNCSPPSGKVLMFWKAKNYQLKNSMLDVEAALPPSKRLHRALEAMSANATEATESCTESTRAIEANIFMASDAKFGSPVRLRSICSSDCDTHAISQSGSVTQNLDIPSLSSSEVKTHDILADIEIVRSPQNKDCNKILQNVAECNGFSVSKAVVGITQKESPQPCSSKFTEEVNVTPSDNLADKARLSLDKTNKDMMENKDGNHHVCMDHINRDESVELVVHKQDAFLNADGGIHFVPPDEAVLTVSAADMVSIASSTSGATMSSFQSDEDSQTETFLVIAFRQGAVKETQHRQTPKGRCISPDLMPMKELIAAAQAKRILSRSTSFSHSYLDGKIVPDAIVSPSLVHKGDFSGQGFPPNSLVNNTSTGDDMSNSSQNGGKISHISLQLKCTNRSNHVEANAAWKTFEALLCTLTRTKESIGRATRLAIDCAKYGLAAEVIELLLQNLEKEQSLHKRIDLFFLVDSITQCSRSQKGGVGDVYLSLVQSVLSRLLSAAAPHGNAASENRRQCIKARTLSNCFRLLFTELWLERKTLPESIVRHHMRELGFTNELSYSSSSSRRPSRTERALNDPLREMEGMLVDEYGSNSNFQLPFLVNTNVLEDEEGNASDGKSFEAVTPERCAEMDGEKETIQTSIEKNPHVLEDVDVELEMEDVSPPVKMNSSGSYTIHSHHQTDQQHLLPFAPPLPEDRPPSPPPLPSSPPPLPPPPPLGSPCSTTHSVVPQWQSGVHALADAIELHLPRTDPNMQNQQSHYFSQQPSNQDAHLMSSKPAPQYGPSYGCLPGEMPPPASVPYGGVTTSHPCNRYRNDFQPLASTSLMDTGYRLRPPPPTVSNQFSYVQAEPQQRAHPWGNCPFPERFQYAHESHRGSLHGDQVATGQLYQDVVARNRLSPVLQPGSSSLGDKVGVSPASLPPYGTSEPPSVTCNNGWSHPPRISNYSIPTSRPSIEGATSKVAGACGYWRPR</sequence>
<evidence type="ECO:0000259" key="4">
    <source>
        <dbReference type="PROSITE" id="PS51391"/>
    </source>
</evidence>
<reference evidence="5" key="1">
    <citation type="submission" date="2021-03" db="EMBL/GenBank/DDBJ databases">
        <authorList>
            <consortium name="Genoscope - CEA"/>
            <person name="William W."/>
        </authorList>
    </citation>
    <scope>NUCLEOTIDE SEQUENCE</scope>
    <source>
        <strain evidence="5">Doubled-haploid Pahang</strain>
    </source>
</reference>
<feature type="domain" description="PWWP" evidence="3">
    <location>
        <begin position="24"/>
        <end position="81"/>
    </location>
</feature>
<dbReference type="SMART" id="SM00582">
    <property type="entry name" value="RPR"/>
    <property type="match status" value="1"/>
</dbReference>
<gene>
    <name evidence="5" type="ORF">GSMUA_163650.1</name>
</gene>
<dbReference type="PANTHER" id="PTHR12550:SF49">
    <property type="entry name" value="PROTEIN HUA2-LIKE 2-RELATED"/>
    <property type="match status" value="1"/>
</dbReference>